<evidence type="ECO:0008006" key="3">
    <source>
        <dbReference type="Google" id="ProtNLM"/>
    </source>
</evidence>
<name>A0AAV6UIU0_9ARAC</name>
<dbReference type="EMBL" id="JAFNEN010000416">
    <property type="protein sequence ID" value="KAG8183455.1"/>
    <property type="molecule type" value="Genomic_DNA"/>
</dbReference>
<dbReference type="AlphaFoldDB" id="A0AAV6UIU0"/>
<protein>
    <recommendedName>
        <fullName evidence="3">G-patch domain-containing protein</fullName>
    </recommendedName>
</protein>
<keyword evidence="2" id="KW-1185">Reference proteome</keyword>
<dbReference type="Proteomes" id="UP000827092">
    <property type="component" value="Unassembled WGS sequence"/>
</dbReference>
<reference evidence="1 2" key="1">
    <citation type="journal article" date="2022" name="Nat. Ecol. Evol.">
        <title>A masculinizing supergene underlies an exaggerated male reproductive morph in a spider.</title>
        <authorList>
            <person name="Hendrickx F."/>
            <person name="De Corte Z."/>
            <person name="Sonet G."/>
            <person name="Van Belleghem S.M."/>
            <person name="Kostlbacher S."/>
            <person name="Vangestel C."/>
        </authorList>
    </citation>
    <scope>NUCLEOTIDE SEQUENCE [LARGE SCALE GENOMIC DNA]</scope>
    <source>
        <strain evidence="1">W744_W776</strain>
    </source>
</reference>
<organism evidence="1 2">
    <name type="scientific">Oedothorax gibbosus</name>
    <dbReference type="NCBI Taxonomy" id="931172"/>
    <lineage>
        <taxon>Eukaryota</taxon>
        <taxon>Metazoa</taxon>
        <taxon>Ecdysozoa</taxon>
        <taxon>Arthropoda</taxon>
        <taxon>Chelicerata</taxon>
        <taxon>Arachnida</taxon>
        <taxon>Araneae</taxon>
        <taxon>Araneomorphae</taxon>
        <taxon>Entelegynae</taxon>
        <taxon>Araneoidea</taxon>
        <taxon>Linyphiidae</taxon>
        <taxon>Erigoninae</taxon>
        <taxon>Oedothorax</taxon>
    </lineage>
</organism>
<comment type="caution">
    <text evidence="1">The sequence shown here is derived from an EMBL/GenBank/DDBJ whole genome shotgun (WGS) entry which is preliminary data.</text>
</comment>
<evidence type="ECO:0000313" key="1">
    <source>
        <dbReference type="EMBL" id="KAG8183455.1"/>
    </source>
</evidence>
<proteinExistence type="predicted"/>
<sequence>MRLLLKLGWDPTLGAKLGSFMRCEMGANRRNKRKRHLEEVNRGCCLFWVQTNLSCRRFDSTCHLLSSHSAVTHGKRVARRKGAHMSDPHAQMGAAQLREYSQLPINPEELYCLQIGHDPRYKAIQRTLSVPPGYLSWNFGGKRTAPTQDKDLVGGFFYDIS</sequence>
<gene>
    <name evidence="1" type="ORF">JTE90_002837</name>
</gene>
<accession>A0AAV6UIU0</accession>
<evidence type="ECO:0000313" key="2">
    <source>
        <dbReference type="Proteomes" id="UP000827092"/>
    </source>
</evidence>